<organism evidence="3 4">
    <name type="scientific">Paraburkholderia phenazinium</name>
    <dbReference type="NCBI Taxonomy" id="60549"/>
    <lineage>
        <taxon>Bacteria</taxon>
        <taxon>Pseudomonadati</taxon>
        <taxon>Pseudomonadota</taxon>
        <taxon>Betaproteobacteria</taxon>
        <taxon>Burkholderiales</taxon>
        <taxon>Burkholderiaceae</taxon>
        <taxon>Paraburkholderia</taxon>
    </lineage>
</organism>
<protein>
    <submittedName>
        <fullName evidence="3">Flp pilus assembly protein CpaB</fullName>
    </submittedName>
</protein>
<feature type="chain" id="PRO_5013201429" evidence="1">
    <location>
        <begin position="33"/>
        <end position="101"/>
    </location>
</feature>
<dbReference type="OrthoDB" id="9115027at2"/>
<evidence type="ECO:0000259" key="2">
    <source>
        <dbReference type="SMART" id="SM00858"/>
    </source>
</evidence>
<name>A0A1N6KBY6_9BURK</name>
<dbReference type="InterPro" id="IPR013974">
    <property type="entry name" value="SAF"/>
</dbReference>
<keyword evidence="1" id="KW-0732">Signal</keyword>
<evidence type="ECO:0000313" key="4">
    <source>
        <dbReference type="Proteomes" id="UP000184693"/>
    </source>
</evidence>
<reference evidence="3 4" key="1">
    <citation type="submission" date="2016-11" db="EMBL/GenBank/DDBJ databases">
        <authorList>
            <person name="Jaros S."/>
            <person name="Januszkiewicz K."/>
            <person name="Wedrychowicz H."/>
        </authorList>
    </citation>
    <scope>NUCLEOTIDE SEQUENCE [LARGE SCALE GENOMIC DNA]</scope>
    <source>
        <strain evidence="3 4">GAS86</strain>
    </source>
</reference>
<dbReference type="RefSeq" id="WP_074268510.1">
    <property type="nucleotide sequence ID" value="NZ_FSRM01000002.1"/>
</dbReference>
<proteinExistence type="predicted"/>
<evidence type="ECO:0000313" key="3">
    <source>
        <dbReference type="EMBL" id="SIO54104.1"/>
    </source>
</evidence>
<dbReference type="CDD" id="cd11614">
    <property type="entry name" value="SAF_CpaB_FlgA_like"/>
    <property type="match status" value="1"/>
</dbReference>
<dbReference type="Pfam" id="PF08666">
    <property type="entry name" value="SAF"/>
    <property type="match status" value="1"/>
</dbReference>
<dbReference type="Proteomes" id="UP000184693">
    <property type="component" value="Unassembled WGS sequence"/>
</dbReference>
<feature type="signal peptide" evidence="1">
    <location>
        <begin position="1"/>
        <end position="32"/>
    </location>
</feature>
<feature type="domain" description="SAF" evidence="2">
    <location>
        <begin position="36"/>
        <end position="98"/>
    </location>
</feature>
<sequence length="101" mass="10645">MKNTKWMGTLAIAAAGALFGALCAVRGMPSQAAPAAKIAVAAVDIDVGQRLAPRYIKLVDSPTGKIPVGSFSDPNKLDGRILAESMERGESLIERRLQPAR</sequence>
<dbReference type="EMBL" id="FSRM01000002">
    <property type="protein sequence ID" value="SIO54104.1"/>
    <property type="molecule type" value="Genomic_DNA"/>
</dbReference>
<gene>
    <name evidence="3" type="ORF">SAMN05444168_6740</name>
</gene>
<evidence type="ECO:0000256" key="1">
    <source>
        <dbReference type="SAM" id="SignalP"/>
    </source>
</evidence>
<dbReference type="SMART" id="SM00858">
    <property type="entry name" value="SAF"/>
    <property type="match status" value="1"/>
</dbReference>
<accession>A0A1N6KBY6</accession>
<dbReference type="AlphaFoldDB" id="A0A1N6KBY6"/>